<dbReference type="FunCoup" id="F4PF25">
    <property type="interactions" value="151"/>
</dbReference>
<dbReference type="FunFam" id="3.40.50.1820:FF:000320">
    <property type="entry name" value="Abhydrolase domain-containing protein abhd-5.2"/>
    <property type="match status" value="1"/>
</dbReference>
<dbReference type="Pfam" id="PF00561">
    <property type="entry name" value="Abhydrolase_1"/>
    <property type="match status" value="1"/>
</dbReference>
<dbReference type="Proteomes" id="UP000007241">
    <property type="component" value="Unassembled WGS sequence"/>
</dbReference>
<gene>
    <name evidence="3" type="ORF">BATDEDRAFT_28762</name>
</gene>
<evidence type="ECO:0000259" key="2">
    <source>
        <dbReference type="Pfam" id="PF00561"/>
    </source>
</evidence>
<dbReference type="InterPro" id="IPR000073">
    <property type="entry name" value="AB_hydrolase_1"/>
</dbReference>
<dbReference type="GeneID" id="18239752"/>
<dbReference type="RefSeq" id="XP_006683205.1">
    <property type="nucleotide sequence ID" value="XM_006683142.1"/>
</dbReference>
<dbReference type="EMBL" id="GL882905">
    <property type="protein sequence ID" value="EGF76163.1"/>
    <property type="molecule type" value="Genomic_DNA"/>
</dbReference>
<dbReference type="OrthoDB" id="7457040at2759"/>
<dbReference type="AlphaFoldDB" id="F4PF25"/>
<feature type="domain" description="AB hydrolase-1" evidence="2">
    <location>
        <begin position="233"/>
        <end position="352"/>
    </location>
</feature>
<dbReference type="STRING" id="684364.F4PF25"/>
<evidence type="ECO:0000313" key="3">
    <source>
        <dbReference type="EMBL" id="EGF76163.1"/>
    </source>
</evidence>
<proteinExistence type="inferred from homology"/>
<dbReference type="GO" id="GO:0006654">
    <property type="term" value="P:phosphatidic acid biosynthetic process"/>
    <property type="evidence" value="ECO:0000318"/>
    <property type="project" value="GO_Central"/>
</dbReference>
<organism evidence="3 4">
    <name type="scientific">Batrachochytrium dendrobatidis (strain JAM81 / FGSC 10211)</name>
    <name type="common">Frog chytrid fungus</name>
    <dbReference type="NCBI Taxonomy" id="684364"/>
    <lineage>
        <taxon>Eukaryota</taxon>
        <taxon>Fungi</taxon>
        <taxon>Fungi incertae sedis</taxon>
        <taxon>Chytridiomycota</taxon>
        <taxon>Chytridiomycota incertae sedis</taxon>
        <taxon>Chytridiomycetes</taxon>
        <taxon>Rhizophydiales</taxon>
        <taxon>Rhizophydiales incertae sedis</taxon>
        <taxon>Batrachochytrium</taxon>
    </lineage>
</organism>
<comment type="similarity">
    <text evidence="1">Belongs to the peptidase S33 family. ABHD4/ABHD5 subfamily.</text>
</comment>
<dbReference type="GO" id="GO:0042171">
    <property type="term" value="F:lysophosphatidic acid acyltransferase activity"/>
    <property type="evidence" value="ECO:0000318"/>
    <property type="project" value="GO_Central"/>
</dbReference>
<protein>
    <recommendedName>
        <fullName evidence="2">AB hydrolase-1 domain-containing protein</fullName>
    </recommendedName>
</protein>
<sequence>MDESVNRRICTLHVEWFSKFPFTTVIKSVIPPQLVKRIVGSLRTRVSWPFRHRYSPSSPASLSKESASPSPISSLLSQLDMEEVTLVPRPRNESGWSLFSWRPTSIEKAVEAEHRLLAQFLNIRFTGSEQPKAPLPLSLKSTSSSYFGCSKSSTAATVATEDHVPDPRLPNAELGQVQVGPGHFINTLILEQAWRREEQGSVQPIASSVGSFLFRTFHNLAFGAVKDAPVKNLVLTHGYGAGLGFFYKSYPTFSQIPGYRVFAIDWLGMANSSRPPFPTMSKQLTEAETVAATEAFFIDSLEEWRIKMGLEKIVLMGHSMGGYLSSAYALKYPDRVEKLLLVSPVGVPVQPPKEEVKPRTGIFFTLARNMWQMNITPMSIIRTFGPWVPLIHAQSGPSLVKTYTSRRFENMDSAEVSLIESYIYHISAQPGSGEFALARLLSPGAWAFSPLHNRLCGLKMPVTFIYGNVDWMDFRHAMVTAPTIPTNSRVSVIKDAGHHMYFDNPVGFDNSIIAELSNSPIGPYSVPEVEYVYLK</sequence>
<accession>F4PF25</accession>
<dbReference type="InParanoid" id="F4PF25"/>
<dbReference type="SUPFAM" id="SSF53474">
    <property type="entry name" value="alpha/beta-Hydrolases"/>
    <property type="match status" value="1"/>
</dbReference>
<dbReference type="GO" id="GO:0055088">
    <property type="term" value="P:lipid homeostasis"/>
    <property type="evidence" value="ECO:0000318"/>
    <property type="project" value="GO_Central"/>
</dbReference>
<dbReference type="HOGENOM" id="CLU_017361_3_0_1"/>
<dbReference type="Gene3D" id="3.40.50.1820">
    <property type="entry name" value="alpha/beta hydrolase"/>
    <property type="match status" value="1"/>
</dbReference>
<dbReference type="GO" id="GO:0052689">
    <property type="term" value="F:carboxylic ester hydrolase activity"/>
    <property type="evidence" value="ECO:0000318"/>
    <property type="project" value="GO_Central"/>
</dbReference>
<dbReference type="PANTHER" id="PTHR42886">
    <property type="entry name" value="RE40534P-RELATED"/>
    <property type="match status" value="1"/>
</dbReference>
<keyword evidence="4" id="KW-1185">Reference proteome</keyword>
<dbReference type="InterPro" id="IPR029058">
    <property type="entry name" value="AB_hydrolase_fold"/>
</dbReference>
<name>F4PF25_BATDJ</name>
<dbReference type="PANTHER" id="PTHR42886:SF29">
    <property type="entry name" value="PUMMELIG, ISOFORM A"/>
    <property type="match status" value="1"/>
</dbReference>
<evidence type="ECO:0000256" key="1">
    <source>
        <dbReference type="ARBA" id="ARBA00038097"/>
    </source>
</evidence>
<evidence type="ECO:0000313" key="4">
    <source>
        <dbReference type="Proteomes" id="UP000007241"/>
    </source>
</evidence>
<reference evidence="3 4" key="1">
    <citation type="submission" date="2009-12" db="EMBL/GenBank/DDBJ databases">
        <title>The draft genome of Batrachochytrium dendrobatidis.</title>
        <authorList>
            <consortium name="US DOE Joint Genome Institute (JGI-PGF)"/>
            <person name="Kuo A."/>
            <person name="Salamov A."/>
            <person name="Schmutz J."/>
            <person name="Lucas S."/>
            <person name="Pitluck S."/>
            <person name="Rosenblum E."/>
            <person name="Stajich J."/>
            <person name="Eisen M."/>
            <person name="Grigoriev I.V."/>
        </authorList>
    </citation>
    <scope>NUCLEOTIDE SEQUENCE [LARGE SCALE GENOMIC DNA]</scope>
    <source>
        <strain evidence="4">JAM81 / FGSC 10211</strain>
    </source>
</reference>